<accession>A0ABQ5B8Z1</accession>
<keyword evidence="2" id="KW-1185">Reference proteome</keyword>
<protein>
    <submittedName>
        <fullName evidence="1">Uncharacterized protein</fullName>
    </submittedName>
</protein>
<comment type="caution">
    <text evidence="1">The sequence shown here is derived from an EMBL/GenBank/DDBJ whole genome shotgun (WGS) entry which is preliminary data.</text>
</comment>
<reference evidence="1" key="2">
    <citation type="submission" date="2022-01" db="EMBL/GenBank/DDBJ databases">
        <authorList>
            <person name="Yamashiro T."/>
            <person name="Shiraishi A."/>
            <person name="Satake H."/>
            <person name="Nakayama K."/>
        </authorList>
    </citation>
    <scope>NUCLEOTIDE SEQUENCE</scope>
</reference>
<gene>
    <name evidence="1" type="ORF">Tco_0857035</name>
</gene>
<evidence type="ECO:0000313" key="2">
    <source>
        <dbReference type="Proteomes" id="UP001151760"/>
    </source>
</evidence>
<organism evidence="1 2">
    <name type="scientific">Tanacetum coccineum</name>
    <dbReference type="NCBI Taxonomy" id="301880"/>
    <lineage>
        <taxon>Eukaryota</taxon>
        <taxon>Viridiplantae</taxon>
        <taxon>Streptophyta</taxon>
        <taxon>Embryophyta</taxon>
        <taxon>Tracheophyta</taxon>
        <taxon>Spermatophyta</taxon>
        <taxon>Magnoliopsida</taxon>
        <taxon>eudicotyledons</taxon>
        <taxon>Gunneridae</taxon>
        <taxon>Pentapetalae</taxon>
        <taxon>asterids</taxon>
        <taxon>campanulids</taxon>
        <taxon>Asterales</taxon>
        <taxon>Asteraceae</taxon>
        <taxon>Asteroideae</taxon>
        <taxon>Anthemideae</taxon>
        <taxon>Anthemidinae</taxon>
        <taxon>Tanacetum</taxon>
    </lineage>
</organism>
<sequence length="215" mass="24197">MPLFLKLVAPEHAVSMVHIPQPDIKLIKIARQQPVDYGTNNLICMFSHLGAIDPEVCGDQAYRLLGVNFSRSIVENGGERTVLCPVGISIVRIISISSWTREKELIEYKISGVMRSFVERRMTLKQLADELMNSRFQIVTPDSWEFSIADQIALDDALVAPADRLKIGKCNLRLSSDVSSKEATLQVVYDVLKLTSFYKAFQVTANAPEIYMQEF</sequence>
<reference evidence="1" key="1">
    <citation type="journal article" date="2022" name="Int. J. Mol. Sci.">
        <title>Draft Genome of Tanacetum Coccineum: Genomic Comparison of Closely Related Tanacetum-Family Plants.</title>
        <authorList>
            <person name="Yamashiro T."/>
            <person name="Shiraishi A."/>
            <person name="Nakayama K."/>
            <person name="Satake H."/>
        </authorList>
    </citation>
    <scope>NUCLEOTIDE SEQUENCE</scope>
</reference>
<dbReference type="EMBL" id="BQNB010012954">
    <property type="protein sequence ID" value="GJT09993.1"/>
    <property type="molecule type" value="Genomic_DNA"/>
</dbReference>
<name>A0ABQ5B8Z1_9ASTR</name>
<proteinExistence type="predicted"/>
<dbReference type="Proteomes" id="UP001151760">
    <property type="component" value="Unassembled WGS sequence"/>
</dbReference>
<evidence type="ECO:0000313" key="1">
    <source>
        <dbReference type="EMBL" id="GJT09993.1"/>
    </source>
</evidence>